<evidence type="ECO:0000313" key="10">
    <source>
        <dbReference type="Proteomes" id="UP000240400"/>
    </source>
</evidence>
<organism evidence="9 10">
    <name type="scientific">Staphylococcus nepalensis</name>
    <dbReference type="NCBI Taxonomy" id="214473"/>
    <lineage>
        <taxon>Bacteria</taxon>
        <taxon>Bacillati</taxon>
        <taxon>Bacillota</taxon>
        <taxon>Bacilli</taxon>
        <taxon>Bacillales</taxon>
        <taxon>Staphylococcaceae</taxon>
        <taxon>Staphylococcus</taxon>
    </lineage>
</organism>
<dbReference type="GO" id="GO:0051996">
    <property type="term" value="F:squalene synthase [NAD(P)H] activity"/>
    <property type="evidence" value="ECO:0007669"/>
    <property type="project" value="InterPro"/>
</dbReference>
<evidence type="ECO:0000256" key="6">
    <source>
        <dbReference type="ARBA" id="ARBA00016163"/>
    </source>
</evidence>
<evidence type="ECO:0000256" key="1">
    <source>
        <dbReference type="ARBA" id="ARBA00000746"/>
    </source>
</evidence>
<dbReference type="PANTHER" id="PTHR11626">
    <property type="entry name" value="FARNESYL-DIPHOSPHATE FARNESYLTRANSFERASE"/>
    <property type="match status" value="1"/>
</dbReference>
<sequence>MADKKFPKDAMRVLKETSRTFYIPITFLEKELKHSVACAYLVMRAIDEIEDHEEIENDLKHSMLMQISELLKAPFDEERYLEVINPVKDKLPEVTVRLGDWLAACPDQTRSIVMASSSEMAYGMAKWAKANWSIKTREDLDDYTYYVAGLVGVMLSQLWDFCAGVKTDRELAIGYGRGLQAVNILRNEEEDLEERDVSFVPDDWTREDLFAYAEENLAKADAYMKAIHKRTILLFCRLPLAFAHKTLKAMKEGREKMTREEVEKTVEEVKKEE</sequence>
<dbReference type="EMBL" id="PZHR01000134">
    <property type="protein sequence ID" value="PTK56719.1"/>
    <property type="molecule type" value="Genomic_DNA"/>
</dbReference>
<evidence type="ECO:0000256" key="5">
    <source>
        <dbReference type="ARBA" id="ARBA00012627"/>
    </source>
</evidence>
<evidence type="ECO:0000256" key="7">
    <source>
        <dbReference type="ARBA" id="ARBA00031761"/>
    </source>
</evidence>
<evidence type="ECO:0000256" key="4">
    <source>
        <dbReference type="ARBA" id="ARBA00009720"/>
    </source>
</evidence>
<dbReference type="InterPro" id="IPR002060">
    <property type="entry name" value="Squ/phyt_synthse"/>
</dbReference>
<comment type="caution">
    <text evidence="9">The sequence shown here is derived from an EMBL/GenBank/DDBJ whole genome shotgun (WGS) entry which is preliminary data.</text>
</comment>
<proteinExistence type="inferred from homology"/>
<dbReference type="PANTHER" id="PTHR11626:SF2">
    <property type="entry name" value="SQUALENE SYNTHASE"/>
    <property type="match status" value="1"/>
</dbReference>
<dbReference type="EC" id="2.5.1.96" evidence="5"/>
<dbReference type="SUPFAM" id="SSF48576">
    <property type="entry name" value="Terpenoid synthases"/>
    <property type="match status" value="1"/>
</dbReference>
<comment type="similarity">
    <text evidence="4">Belongs to the phytoene/squalene synthase family. CrtM subfamily.</text>
</comment>
<gene>
    <name evidence="9" type="ORF">BUZ61_13070</name>
</gene>
<dbReference type="GO" id="GO:0045338">
    <property type="term" value="P:farnesyl diphosphate metabolic process"/>
    <property type="evidence" value="ECO:0007669"/>
    <property type="project" value="InterPro"/>
</dbReference>
<dbReference type="RefSeq" id="WP_107644574.1">
    <property type="nucleotide sequence ID" value="NZ_PZHR01000134.1"/>
</dbReference>
<dbReference type="OrthoDB" id="9787280at2"/>
<reference evidence="9 10" key="1">
    <citation type="journal article" date="2016" name="Front. Microbiol.">
        <title>Comprehensive Phylogenetic Analysis of Bovine Non-aureus Staphylococci Species Based on Whole-Genome Sequencing.</title>
        <authorList>
            <person name="Naushad S."/>
            <person name="Barkema H.W."/>
            <person name="Luby C."/>
            <person name="Condas L.A."/>
            <person name="Nobrega D.B."/>
            <person name="Carson D.A."/>
            <person name="De Buck J."/>
        </authorList>
    </citation>
    <scope>NUCLEOTIDE SEQUENCE [LARGE SCALE GENOMIC DNA]</scope>
    <source>
        <strain evidence="9 10">SNUC 4337</strain>
    </source>
</reference>
<dbReference type="AlphaFoldDB" id="A0A2T4S7F2"/>
<dbReference type="InterPro" id="IPR008949">
    <property type="entry name" value="Isoprenoid_synthase_dom_sf"/>
</dbReference>
<dbReference type="Proteomes" id="UP000240400">
    <property type="component" value="Unassembled WGS sequence"/>
</dbReference>
<comment type="catalytic activity">
    <reaction evidence="1">
        <text>2 (2E,6E)-farnesyl diphosphate = 15-cis-4,4'-diapophytoene + 2 diphosphate</text>
        <dbReference type="Rhea" id="RHEA:31547"/>
        <dbReference type="ChEBI" id="CHEBI:33019"/>
        <dbReference type="ChEBI" id="CHEBI:62738"/>
        <dbReference type="ChEBI" id="CHEBI:175763"/>
        <dbReference type="EC" id="2.5.1.96"/>
    </reaction>
</comment>
<dbReference type="Gene3D" id="1.10.600.10">
    <property type="entry name" value="Farnesyl Diphosphate Synthase"/>
    <property type="match status" value="1"/>
</dbReference>
<comment type="pathway">
    <text evidence="3">Carotenoid biosynthesis; staphyloxanthin biosynthesis; staphyloxanthin from farnesyl diphosphate: step 1/5.</text>
</comment>
<evidence type="ECO:0000313" key="9">
    <source>
        <dbReference type="EMBL" id="PTK56719.1"/>
    </source>
</evidence>
<comment type="function">
    <text evidence="2">Involved in the biosynthesis of the yellow-orange carotenoid staphyloxanthin, which plays a role in the virulence via its protective function against oxidative stress. Catalyzes the head-to-head condensation of two molecules of farnesyl diphosphate (FPP) into the colorless C(30) carotenoid 4,4'-diapophytoene (dehydrosqualene).</text>
</comment>
<evidence type="ECO:0000256" key="3">
    <source>
        <dbReference type="ARBA" id="ARBA00004677"/>
    </source>
</evidence>
<accession>A0A2T4S7F2</accession>
<dbReference type="InterPro" id="IPR044844">
    <property type="entry name" value="Trans_IPPS_euk-type"/>
</dbReference>
<protein>
    <recommendedName>
        <fullName evidence="6">4,4'-diapophytoene synthase</fullName>
        <ecNumber evidence="5">2.5.1.96</ecNumber>
    </recommendedName>
    <alternativeName>
        <fullName evidence="7">C30 carotenoid synthase</fullName>
    </alternativeName>
    <alternativeName>
        <fullName evidence="8">Dehydrosqualene synthase</fullName>
    </alternativeName>
</protein>
<evidence type="ECO:0000256" key="2">
    <source>
        <dbReference type="ARBA" id="ARBA00002144"/>
    </source>
</evidence>
<dbReference type="Pfam" id="PF00494">
    <property type="entry name" value="SQS_PSY"/>
    <property type="match status" value="1"/>
</dbReference>
<dbReference type="UniPathway" id="UPA00029">
    <property type="reaction ID" value="UER00556"/>
</dbReference>
<evidence type="ECO:0000256" key="8">
    <source>
        <dbReference type="ARBA" id="ARBA00032389"/>
    </source>
</evidence>
<name>A0A2T4S7F2_9STAP</name>